<keyword evidence="2" id="KW-0472">Membrane</keyword>
<dbReference type="RefSeq" id="WP_243753735.1">
    <property type="nucleotide sequence ID" value="NZ_SNXZ01000001.1"/>
</dbReference>
<feature type="transmembrane region" description="Helical" evidence="2">
    <location>
        <begin position="342"/>
        <end position="360"/>
    </location>
</feature>
<feature type="region of interest" description="Disordered" evidence="1">
    <location>
        <begin position="500"/>
        <end position="577"/>
    </location>
</feature>
<reference evidence="3 4" key="1">
    <citation type="submission" date="2019-03" db="EMBL/GenBank/DDBJ databases">
        <title>Genomic Encyclopedia of Type Strains, Phase IV (KMG-IV): sequencing the most valuable type-strain genomes for metagenomic binning, comparative biology and taxonomic classification.</title>
        <authorList>
            <person name="Goeker M."/>
        </authorList>
    </citation>
    <scope>NUCLEOTIDE SEQUENCE [LARGE SCALE GENOMIC DNA]</scope>
    <source>
        <strain evidence="3 4">DSM 45361</strain>
    </source>
</reference>
<evidence type="ECO:0000256" key="2">
    <source>
        <dbReference type="SAM" id="Phobius"/>
    </source>
</evidence>
<name>A0A4R6SII5_LABRH</name>
<dbReference type="AlphaFoldDB" id="A0A4R6SII5"/>
<feature type="transmembrane region" description="Helical" evidence="2">
    <location>
        <begin position="177"/>
        <end position="197"/>
    </location>
</feature>
<keyword evidence="2" id="KW-1133">Transmembrane helix</keyword>
<feature type="compositionally biased region" description="Basic and acidic residues" evidence="1">
    <location>
        <begin position="530"/>
        <end position="539"/>
    </location>
</feature>
<feature type="region of interest" description="Disordered" evidence="1">
    <location>
        <begin position="589"/>
        <end position="672"/>
    </location>
</feature>
<feature type="compositionally biased region" description="Basic and acidic residues" evidence="1">
    <location>
        <begin position="654"/>
        <end position="672"/>
    </location>
</feature>
<feature type="transmembrane region" description="Helical" evidence="2">
    <location>
        <begin position="401"/>
        <end position="424"/>
    </location>
</feature>
<evidence type="ECO:0000313" key="3">
    <source>
        <dbReference type="EMBL" id="TDQ04086.1"/>
    </source>
</evidence>
<keyword evidence="4" id="KW-1185">Reference proteome</keyword>
<dbReference type="Proteomes" id="UP000295444">
    <property type="component" value="Unassembled WGS sequence"/>
</dbReference>
<feature type="transmembrane region" description="Helical" evidence="2">
    <location>
        <begin position="430"/>
        <end position="449"/>
    </location>
</feature>
<dbReference type="EMBL" id="SNXZ01000001">
    <property type="protein sequence ID" value="TDQ04086.1"/>
    <property type="molecule type" value="Genomic_DNA"/>
</dbReference>
<keyword evidence="2" id="KW-0812">Transmembrane</keyword>
<sequence>MDLLTLLVLIALSVWLGVRRKRRADPDYTPRPRSRRFTAFLAVSAVLGLQVVIGAPAASAQDNSCAEAPNPERPNSGMVAALDNPLPTHGSIKSRYGTYGYAGMTWHVYDDNCVLSKGLTDPNTTIDNWGGNQLFNVGKNFVAATNGLHYALAYDELTGPLDKAVDSGTKLFYDNVYVKWFGLVALLLAVWLFKHIWTGDLATVSKRGMWALASMWVATSFLLIGPIYKQIEGQFLDRTTQMQAGFLSDQPDKLAIDSLPDLLHDRVVYRNWLRGEFGSEDAPQAKQYGDQLLDAQAWKKTDSTTTVDQKELDRKKAEYKDISTKLGPATGYFKGTDGSRTGSGFLALFQGAIYTLFQLFAKAGILLAQVLLRVFLLATPLIGLIGLLYHDIMRKVARAAAGVLLNVLVLAALAGMHVLLLNAIFGANALSTIARMALAALITIVFMVIGRPMRRMFQMVELSVGAVGSAMPSAGPGLFSRFRGRDAQPPSAQDEFWDQVRGMDPDTLPAGKDVRRPRPEASNPVMVPSERMDNRRGPDGRPQLPSGSPAGYLPAAGADSVLVGGGPNGGQLGPAAHRVSRVVDTAPVSDSAWDERDERVLVPSEHRAGELTRRPQAPPPVRHADTEVVAGRPVHVVYRPSRGLEVGQRPQEQPPRRIDVNRGPRETDTFIR</sequence>
<feature type="compositionally biased region" description="Basic and acidic residues" evidence="1">
    <location>
        <begin position="593"/>
        <end position="613"/>
    </location>
</feature>
<evidence type="ECO:0000256" key="1">
    <source>
        <dbReference type="SAM" id="MobiDB-lite"/>
    </source>
</evidence>
<feature type="transmembrane region" description="Helical" evidence="2">
    <location>
        <begin position="209"/>
        <end position="228"/>
    </location>
</feature>
<feature type="transmembrane region" description="Helical" evidence="2">
    <location>
        <begin position="366"/>
        <end position="389"/>
    </location>
</feature>
<gene>
    <name evidence="3" type="ORF">EV186_10126</name>
</gene>
<feature type="compositionally biased region" description="Gly residues" evidence="1">
    <location>
        <begin position="563"/>
        <end position="572"/>
    </location>
</feature>
<accession>A0A4R6SII5</accession>
<protein>
    <recommendedName>
        <fullName evidence="5">TrbL/VirB6 plasmid conjugal transfer protein</fullName>
    </recommendedName>
</protein>
<proteinExistence type="predicted"/>
<evidence type="ECO:0008006" key="5">
    <source>
        <dbReference type="Google" id="ProtNLM"/>
    </source>
</evidence>
<organism evidence="3 4">
    <name type="scientific">Labedaea rhizosphaerae</name>
    <dbReference type="NCBI Taxonomy" id="598644"/>
    <lineage>
        <taxon>Bacteria</taxon>
        <taxon>Bacillati</taxon>
        <taxon>Actinomycetota</taxon>
        <taxon>Actinomycetes</taxon>
        <taxon>Pseudonocardiales</taxon>
        <taxon>Pseudonocardiaceae</taxon>
        <taxon>Labedaea</taxon>
    </lineage>
</organism>
<comment type="caution">
    <text evidence="3">The sequence shown here is derived from an EMBL/GenBank/DDBJ whole genome shotgun (WGS) entry which is preliminary data.</text>
</comment>
<evidence type="ECO:0000313" key="4">
    <source>
        <dbReference type="Proteomes" id="UP000295444"/>
    </source>
</evidence>